<protein>
    <submittedName>
        <fullName evidence="2">Uncharacterized protein</fullName>
    </submittedName>
</protein>
<proteinExistence type="predicted"/>
<gene>
    <name evidence="2" type="ORF">H4O09_01675</name>
</gene>
<dbReference type="EMBL" id="JACIUV010000001">
    <property type="protein sequence ID" value="MBB1115777.1"/>
    <property type="molecule type" value="Genomic_DNA"/>
</dbReference>
<feature type="signal peptide" evidence="1">
    <location>
        <begin position="1"/>
        <end position="16"/>
    </location>
</feature>
<evidence type="ECO:0000313" key="3">
    <source>
        <dbReference type="Proteomes" id="UP000550609"/>
    </source>
</evidence>
<accession>A0A7W3UYR8</accession>
<reference evidence="2 3" key="1">
    <citation type="submission" date="2020-08" db="EMBL/GenBank/DDBJ databases">
        <title>Stenotrophomonas sp. W1S232.</title>
        <authorList>
            <person name="Deng Y."/>
        </authorList>
    </citation>
    <scope>NUCLEOTIDE SEQUENCE [LARGE SCALE GENOMIC DNA]</scope>
    <source>
        <strain evidence="2 3">W1S232</strain>
    </source>
</reference>
<evidence type="ECO:0000256" key="1">
    <source>
        <dbReference type="SAM" id="SignalP"/>
    </source>
</evidence>
<dbReference type="Proteomes" id="UP000550609">
    <property type="component" value="Unassembled WGS sequence"/>
</dbReference>
<sequence length="134" mass="14048">MSLRLLSLLALLPLLAACQGNGLGQAREAAIAASNAALPAPYRDGLVTERAFAGGADLVLEIRFAEARVAQLDAKPHLRDALEADETEAMIELCDSPALKPYLAAGGSVRRRFVDADGALFFEARLPAGTCPTS</sequence>
<organism evidence="2 3">
    <name type="scientific">Stenotrophomonas koreensis</name>
    <dbReference type="NCBI Taxonomy" id="266128"/>
    <lineage>
        <taxon>Bacteria</taxon>
        <taxon>Pseudomonadati</taxon>
        <taxon>Pseudomonadota</taxon>
        <taxon>Gammaproteobacteria</taxon>
        <taxon>Lysobacterales</taxon>
        <taxon>Lysobacteraceae</taxon>
        <taxon>Stenotrophomonas</taxon>
    </lineage>
</organism>
<comment type="caution">
    <text evidence="2">The sequence shown here is derived from an EMBL/GenBank/DDBJ whole genome shotgun (WGS) entry which is preliminary data.</text>
</comment>
<feature type="chain" id="PRO_5031111858" evidence="1">
    <location>
        <begin position="17"/>
        <end position="134"/>
    </location>
</feature>
<evidence type="ECO:0000313" key="2">
    <source>
        <dbReference type="EMBL" id="MBB1115777.1"/>
    </source>
</evidence>
<name>A0A7W3UYR8_9GAMM</name>
<dbReference type="PROSITE" id="PS51257">
    <property type="entry name" value="PROKAR_LIPOPROTEIN"/>
    <property type="match status" value="1"/>
</dbReference>
<dbReference type="AlphaFoldDB" id="A0A7W3UYR8"/>
<keyword evidence="1" id="KW-0732">Signal</keyword>
<dbReference type="RefSeq" id="WP_182621191.1">
    <property type="nucleotide sequence ID" value="NZ_JACIUV010000001.1"/>
</dbReference>